<accession>A0A4S3MUL3</accession>
<feature type="chain" id="PRO_5020937516" description="HEAT repeat domain-containing protein" evidence="1">
    <location>
        <begin position="19"/>
        <end position="725"/>
    </location>
</feature>
<name>A0A4S3MUL3_9RHOB</name>
<proteinExistence type="predicted"/>
<dbReference type="OrthoDB" id="7847197at2"/>
<evidence type="ECO:0000313" key="3">
    <source>
        <dbReference type="Proteomes" id="UP000309450"/>
    </source>
</evidence>
<evidence type="ECO:0008006" key="4">
    <source>
        <dbReference type="Google" id="ProtNLM"/>
    </source>
</evidence>
<keyword evidence="3" id="KW-1185">Reference proteome</keyword>
<comment type="caution">
    <text evidence="2">The sequence shown here is derived from an EMBL/GenBank/DDBJ whole genome shotgun (WGS) entry which is preliminary data.</text>
</comment>
<evidence type="ECO:0000313" key="2">
    <source>
        <dbReference type="EMBL" id="THD85625.1"/>
    </source>
</evidence>
<dbReference type="Proteomes" id="UP000309450">
    <property type="component" value="Unassembled WGS sequence"/>
</dbReference>
<dbReference type="EMBL" id="SSND01000001">
    <property type="protein sequence ID" value="THD85625.1"/>
    <property type="molecule type" value="Genomic_DNA"/>
</dbReference>
<protein>
    <recommendedName>
        <fullName evidence="4">HEAT repeat domain-containing protein</fullName>
    </recommendedName>
</protein>
<organism evidence="2 3">
    <name type="scientific">Aliigemmobacter aestuarii</name>
    <dbReference type="NCBI Taxonomy" id="1445661"/>
    <lineage>
        <taxon>Bacteria</taxon>
        <taxon>Pseudomonadati</taxon>
        <taxon>Pseudomonadota</taxon>
        <taxon>Alphaproteobacteria</taxon>
        <taxon>Rhodobacterales</taxon>
        <taxon>Paracoccaceae</taxon>
        <taxon>Aliigemmobacter</taxon>
    </lineage>
</organism>
<feature type="signal peptide" evidence="1">
    <location>
        <begin position="1"/>
        <end position="18"/>
    </location>
</feature>
<sequence length="725" mass="75441">MRALALLLCMIWSAMAQAATVRVTSGEHDGFTRLVVDAGAGTGWSLGATPDGYELRLSGPDLAVDLSGAFRLIGRSRIATLEAAPATPDGAALRLVLGCGCHVQAFEFRPGVLVLDVRDGPPPPGSAFEQPLAARRMAESPPPIALRPRPRPSAPYVGATLPPVAPAAPPAPLPTVLPADQAAFGTEAIQTEEARQRLLRDLSDAAARGVVQMALPEGVVPQRDGQATAHAGAGQIRAGLDLGLVILPDQDARPAMMPDGATCLDDRRLRLADWGQAEDVAAQLATARQGLLGEFDHTNHDALADYVRLLLYLGFGAEARQAIESFQSQHEDRGIWAAMASILDGEAGPGPFAGMAACDGEAALWATLAADKVTPDADRAAVIRAFNGLPVHLRRQFAPDLIGKFTAAGDTATVFALQSALERPLAPSDPAAALLRAEQALSAGEHARAEADLKTATNDHSRATETGVAPLAVTLAAQDKPVPPEMITQIEALLHEYRGSPEEPMLENALAIAAAAAGQFDLAFRARPDSGAADPEIWRLLARNAGDDEFLARAVIPASDVPGTLQPGLRLRVAERLLGHGFADHALAWISPELRDPVGHPEAATLAAQANLERGDPAAALRLIAGRDGESAERIRLAARSALQGAPVPEGGPEAAPMAGLLASRAWEAIAESGDPVWSPAAGRVLPQQGPPARPGPVGASRVLLDDSNRTRATLDALLAATAAP</sequence>
<dbReference type="AlphaFoldDB" id="A0A4S3MUL3"/>
<reference evidence="2 3" key="1">
    <citation type="submission" date="2019-04" db="EMBL/GenBank/DDBJ databases">
        <title>Draft genome sequence of Gemmobacter aestuarii sp. nov.</title>
        <authorList>
            <person name="Hameed A."/>
            <person name="Lin S.-Y."/>
            <person name="Shahina M."/>
            <person name="Lai W.-A."/>
            <person name="Young C.-C."/>
        </authorList>
    </citation>
    <scope>NUCLEOTIDE SEQUENCE [LARGE SCALE GENOMIC DNA]</scope>
    <source>
        <strain evidence="2 3">CC-PW-75</strain>
    </source>
</reference>
<evidence type="ECO:0000256" key="1">
    <source>
        <dbReference type="SAM" id="SignalP"/>
    </source>
</evidence>
<dbReference type="RefSeq" id="WP_136393996.1">
    <property type="nucleotide sequence ID" value="NZ_SSND01000001.1"/>
</dbReference>
<gene>
    <name evidence="2" type="ORF">E7811_08030</name>
</gene>
<keyword evidence="1" id="KW-0732">Signal</keyword>